<keyword evidence="8" id="KW-1185">Reference proteome</keyword>
<dbReference type="EMBL" id="JAUFPT010000001">
    <property type="protein sequence ID" value="MDN3569132.1"/>
    <property type="molecule type" value="Genomic_DNA"/>
</dbReference>
<dbReference type="SUPFAM" id="SSF55785">
    <property type="entry name" value="PYP-like sensor domain (PAS domain)"/>
    <property type="match status" value="1"/>
</dbReference>
<dbReference type="RefSeq" id="WP_238286454.1">
    <property type="nucleotide sequence ID" value="NZ_BPQS01000006.1"/>
</dbReference>
<dbReference type="PANTHER" id="PTHR43304">
    <property type="entry name" value="PHYTOCHROME-LIKE PROTEIN CPH1"/>
    <property type="match status" value="1"/>
</dbReference>
<evidence type="ECO:0000313" key="7">
    <source>
        <dbReference type="EMBL" id="MDN3569132.1"/>
    </source>
</evidence>
<dbReference type="InterPro" id="IPR052162">
    <property type="entry name" value="Sensor_kinase/Photoreceptor"/>
</dbReference>
<dbReference type="InterPro" id="IPR013655">
    <property type="entry name" value="PAS_fold_3"/>
</dbReference>
<dbReference type="Gene3D" id="2.10.70.100">
    <property type="match status" value="1"/>
</dbReference>
<proteinExistence type="predicted"/>
<dbReference type="CDD" id="cd00130">
    <property type="entry name" value="PAS"/>
    <property type="match status" value="1"/>
</dbReference>
<dbReference type="InterPro" id="IPR000014">
    <property type="entry name" value="PAS"/>
</dbReference>
<sequence>MAVDARTKGLGTASMARALAASDVGTWEWHIADDILRCDEAAAAMLGVPQARRGSGATIALFLDRIHPEDQPRVGSLIDGLRRRGGPYIAQYRTVPEFGDVRWILARGRFGENADGIVNEARGIVIDITAAIPEGFPDEAAFYATDVVAGGIDHVAELALALFASAEAGLPQQGFERLKPLLESLLHEIGRQLVSAPPVPDLDSIH</sequence>
<keyword evidence="4" id="KW-0808">Transferase</keyword>
<dbReference type="InterPro" id="IPR035965">
    <property type="entry name" value="PAS-like_dom_sf"/>
</dbReference>
<dbReference type="Proteomes" id="UP001244297">
    <property type="component" value="Unassembled WGS sequence"/>
</dbReference>
<gene>
    <name evidence="7" type="ORF">QWZ18_00670</name>
</gene>
<evidence type="ECO:0000313" key="8">
    <source>
        <dbReference type="Proteomes" id="UP001244297"/>
    </source>
</evidence>
<evidence type="ECO:0000256" key="3">
    <source>
        <dbReference type="ARBA" id="ARBA00022553"/>
    </source>
</evidence>
<evidence type="ECO:0000256" key="5">
    <source>
        <dbReference type="ARBA" id="ARBA00022777"/>
    </source>
</evidence>
<dbReference type="Pfam" id="PF08447">
    <property type="entry name" value="PAS_3"/>
    <property type="match status" value="1"/>
</dbReference>
<feature type="domain" description="PAS fold-3" evidence="6">
    <location>
        <begin position="36"/>
        <end position="123"/>
    </location>
</feature>
<dbReference type="EC" id="2.7.13.3" evidence="2"/>
<dbReference type="Gene3D" id="3.30.450.20">
    <property type="entry name" value="PAS domain"/>
    <property type="match status" value="1"/>
</dbReference>
<evidence type="ECO:0000259" key="6">
    <source>
        <dbReference type="Pfam" id="PF08447"/>
    </source>
</evidence>
<keyword evidence="3" id="KW-0597">Phosphoprotein</keyword>
<dbReference type="PANTHER" id="PTHR43304:SF1">
    <property type="entry name" value="PAC DOMAIN-CONTAINING PROTEIN"/>
    <property type="match status" value="1"/>
</dbReference>
<evidence type="ECO:0000256" key="1">
    <source>
        <dbReference type="ARBA" id="ARBA00000085"/>
    </source>
</evidence>
<comment type="catalytic activity">
    <reaction evidence="1">
        <text>ATP + protein L-histidine = ADP + protein N-phospho-L-histidine.</text>
        <dbReference type="EC" id="2.7.13.3"/>
    </reaction>
</comment>
<accession>A0ABT8AH27</accession>
<evidence type="ECO:0000256" key="4">
    <source>
        <dbReference type="ARBA" id="ARBA00022679"/>
    </source>
</evidence>
<name>A0ABT8AH27_9HYPH</name>
<evidence type="ECO:0000256" key="2">
    <source>
        <dbReference type="ARBA" id="ARBA00012438"/>
    </source>
</evidence>
<organism evidence="7 8">
    <name type="scientific">Methylobacterium longum</name>
    <dbReference type="NCBI Taxonomy" id="767694"/>
    <lineage>
        <taxon>Bacteria</taxon>
        <taxon>Pseudomonadati</taxon>
        <taxon>Pseudomonadota</taxon>
        <taxon>Alphaproteobacteria</taxon>
        <taxon>Hyphomicrobiales</taxon>
        <taxon>Methylobacteriaceae</taxon>
        <taxon>Methylobacterium</taxon>
    </lineage>
</organism>
<reference evidence="8" key="1">
    <citation type="journal article" date="2019" name="Int. J. Syst. Evol. Microbiol.">
        <title>The Global Catalogue of Microorganisms (GCM) 10K type strain sequencing project: providing services to taxonomists for standard genome sequencing and annotation.</title>
        <authorList>
            <consortium name="The Broad Institute Genomics Platform"/>
            <consortium name="The Broad Institute Genome Sequencing Center for Infectious Disease"/>
            <person name="Wu L."/>
            <person name="Ma J."/>
        </authorList>
    </citation>
    <scope>NUCLEOTIDE SEQUENCE [LARGE SCALE GENOMIC DNA]</scope>
    <source>
        <strain evidence="8">CECT 7806</strain>
    </source>
</reference>
<comment type="caution">
    <text evidence="7">The sequence shown here is derived from an EMBL/GenBank/DDBJ whole genome shotgun (WGS) entry which is preliminary data.</text>
</comment>
<protein>
    <recommendedName>
        <fullName evidence="2">histidine kinase</fullName>
        <ecNumber evidence="2">2.7.13.3</ecNumber>
    </recommendedName>
</protein>
<keyword evidence="5" id="KW-0418">Kinase</keyword>